<evidence type="ECO:0000256" key="3">
    <source>
        <dbReference type="ARBA" id="ARBA00022729"/>
    </source>
</evidence>
<evidence type="ECO:0000256" key="2">
    <source>
        <dbReference type="ARBA" id="ARBA00022448"/>
    </source>
</evidence>
<proteinExistence type="inferred from homology"/>
<accession>A0A432V3J6</accession>
<dbReference type="InterPro" id="IPR038404">
    <property type="entry name" value="TRAP_DctP_sf"/>
</dbReference>
<dbReference type="AlphaFoldDB" id="A0A432V3J6"/>
<dbReference type="OrthoDB" id="8678862at2"/>
<dbReference type="Pfam" id="PF03480">
    <property type="entry name" value="DctP"/>
    <property type="match status" value="1"/>
</dbReference>
<evidence type="ECO:0000313" key="6">
    <source>
        <dbReference type="Proteomes" id="UP000281647"/>
    </source>
</evidence>
<dbReference type="Proteomes" id="UP000281647">
    <property type="component" value="Unassembled WGS sequence"/>
</dbReference>
<dbReference type="RefSeq" id="WP_128627666.1">
    <property type="nucleotide sequence ID" value="NZ_RKST01000017.1"/>
</dbReference>
<organism evidence="5 6">
    <name type="scientific">Borborobacter arsenicus</name>
    <dbReference type="NCBI Taxonomy" id="1851146"/>
    <lineage>
        <taxon>Bacteria</taxon>
        <taxon>Pseudomonadati</taxon>
        <taxon>Pseudomonadota</taxon>
        <taxon>Alphaproteobacteria</taxon>
        <taxon>Hyphomicrobiales</taxon>
        <taxon>Phyllobacteriaceae</taxon>
        <taxon>Borborobacter</taxon>
    </lineage>
</organism>
<dbReference type="PANTHER" id="PTHR33376:SF7">
    <property type="entry name" value="C4-DICARBOXYLATE-BINDING PROTEIN DCTB"/>
    <property type="match status" value="1"/>
</dbReference>
<reference evidence="5 6" key="1">
    <citation type="submission" date="2018-11" db="EMBL/GenBank/DDBJ databases">
        <title>Pseudaminobacter arsenicus sp. nov., an arsenic-resistant bacterium isolated from arsenic-rich aquifers.</title>
        <authorList>
            <person name="Mu Y."/>
        </authorList>
    </citation>
    <scope>NUCLEOTIDE SEQUENCE [LARGE SCALE GENOMIC DNA]</scope>
    <source>
        <strain evidence="5 6">CB3</strain>
    </source>
</reference>
<evidence type="ECO:0000313" key="5">
    <source>
        <dbReference type="EMBL" id="RUM96612.1"/>
    </source>
</evidence>
<gene>
    <name evidence="5" type="ORF">EET67_16620</name>
</gene>
<keyword evidence="6" id="KW-1185">Reference proteome</keyword>
<dbReference type="PANTHER" id="PTHR33376">
    <property type="match status" value="1"/>
</dbReference>
<protein>
    <recommendedName>
        <fullName evidence="7">C4-dicarboxylate ABC transporter substrate-binding protein</fullName>
    </recommendedName>
</protein>
<keyword evidence="3 4" id="KW-0732">Signal</keyword>
<dbReference type="Gene3D" id="3.40.190.170">
    <property type="entry name" value="Bacterial extracellular solute-binding protein, family 7"/>
    <property type="match status" value="1"/>
</dbReference>
<keyword evidence="2" id="KW-0813">Transport</keyword>
<comment type="similarity">
    <text evidence="1">Belongs to the bacterial solute-binding protein 7 family.</text>
</comment>
<dbReference type="NCBIfam" id="NF037995">
    <property type="entry name" value="TRAP_S1"/>
    <property type="match status" value="1"/>
</dbReference>
<evidence type="ECO:0000256" key="4">
    <source>
        <dbReference type="SAM" id="SignalP"/>
    </source>
</evidence>
<feature type="chain" id="PRO_5019040155" description="C4-dicarboxylate ABC transporter substrate-binding protein" evidence="4">
    <location>
        <begin position="25"/>
        <end position="353"/>
    </location>
</feature>
<dbReference type="GO" id="GO:0055085">
    <property type="term" value="P:transmembrane transport"/>
    <property type="evidence" value="ECO:0007669"/>
    <property type="project" value="InterPro"/>
</dbReference>
<comment type="caution">
    <text evidence="5">The sequence shown here is derived from an EMBL/GenBank/DDBJ whole genome shotgun (WGS) entry which is preliminary data.</text>
</comment>
<evidence type="ECO:0008006" key="7">
    <source>
        <dbReference type="Google" id="ProtNLM"/>
    </source>
</evidence>
<name>A0A432V3J6_9HYPH</name>
<sequence>MIKAFIKAAMAAALLTCGSGLAMAEQINWVYSNGYAKDHFQTGLLADEFFKRIEEETQGQLKIRHVAGGALLKPENTIEGIRGKVANLGSTVVSFFPGQLPISATLASLVDLRYGNKLELEDIADLTAKLLEEVPEFSAEYEKLGLKPLLFVPSPAYAVISNDPIAKLEDLGSKKIRTLGNVLPKLMEAAGAVPLSVAFGEIYTSLQTGVLDGAMTDPPAMLNAKFQEVSKNLLTTGPGAGAFTAIAPVLYLVNLDDWNALPADVRDAVTKVAREMGPVASKQVREYSDKAFGEFEAAGVTIHHLSQDDTDALAAKAPDFMALAAEVLKENKLPGDEIMTKYQALADSYINGK</sequence>
<dbReference type="InterPro" id="IPR018389">
    <property type="entry name" value="DctP_fam"/>
</dbReference>
<dbReference type="EMBL" id="RKST01000017">
    <property type="protein sequence ID" value="RUM96612.1"/>
    <property type="molecule type" value="Genomic_DNA"/>
</dbReference>
<evidence type="ECO:0000256" key="1">
    <source>
        <dbReference type="ARBA" id="ARBA00009023"/>
    </source>
</evidence>
<feature type="signal peptide" evidence="4">
    <location>
        <begin position="1"/>
        <end position="24"/>
    </location>
</feature>